<evidence type="ECO:0000313" key="3">
    <source>
        <dbReference type="EMBL" id="KJA19145.1"/>
    </source>
</evidence>
<feature type="transmembrane region" description="Helical" evidence="1">
    <location>
        <begin position="127"/>
        <end position="147"/>
    </location>
</feature>
<dbReference type="AlphaFoldDB" id="A0A0D2PGD0"/>
<feature type="transmembrane region" description="Helical" evidence="1">
    <location>
        <begin position="55"/>
        <end position="76"/>
    </location>
</feature>
<keyword evidence="1" id="KW-0472">Membrane</keyword>
<evidence type="ECO:0000259" key="2">
    <source>
        <dbReference type="Pfam" id="PF20151"/>
    </source>
</evidence>
<feature type="transmembrane region" description="Helical" evidence="1">
    <location>
        <begin position="217"/>
        <end position="238"/>
    </location>
</feature>
<dbReference type="OMA" id="WIAELIF"/>
<keyword evidence="1" id="KW-1133">Transmembrane helix</keyword>
<protein>
    <recommendedName>
        <fullName evidence="2">DUF6533 domain-containing protein</fullName>
    </recommendedName>
</protein>
<feature type="domain" description="DUF6533" evidence="2">
    <location>
        <begin position="28"/>
        <end position="71"/>
    </location>
</feature>
<evidence type="ECO:0000256" key="1">
    <source>
        <dbReference type="SAM" id="Phobius"/>
    </source>
</evidence>
<accession>A0A0D2PGD0</accession>
<feature type="transmembrane region" description="Helical" evidence="1">
    <location>
        <begin position="177"/>
        <end position="196"/>
    </location>
</feature>
<dbReference type="STRING" id="945553.A0A0D2PGD0"/>
<dbReference type="Proteomes" id="UP000054270">
    <property type="component" value="Unassembled WGS sequence"/>
</dbReference>
<reference evidence="4" key="1">
    <citation type="submission" date="2014-04" db="EMBL/GenBank/DDBJ databases">
        <title>Evolutionary Origins and Diversification of the Mycorrhizal Mutualists.</title>
        <authorList>
            <consortium name="DOE Joint Genome Institute"/>
            <consortium name="Mycorrhizal Genomics Consortium"/>
            <person name="Kohler A."/>
            <person name="Kuo A."/>
            <person name="Nagy L.G."/>
            <person name="Floudas D."/>
            <person name="Copeland A."/>
            <person name="Barry K.W."/>
            <person name="Cichocki N."/>
            <person name="Veneault-Fourrey C."/>
            <person name="LaButti K."/>
            <person name="Lindquist E.A."/>
            <person name="Lipzen A."/>
            <person name="Lundell T."/>
            <person name="Morin E."/>
            <person name="Murat C."/>
            <person name="Riley R."/>
            <person name="Ohm R."/>
            <person name="Sun H."/>
            <person name="Tunlid A."/>
            <person name="Henrissat B."/>
            <person name="Grigoriev I.V."/>
            <person name="Hibbett D.S."/>
            <person name="Martin F."/>
        </authorList>
    </citation>
    <scope>NUCLEOTIDE SEQUENCE [LARGE SCALE GENOMIC DNA]</scope>
    <source>
        <strain evidence="4">FD-334 SS-4</strain>
    </source>
</reference>
<dbReference type="InterPro" id="IPR045340">
    <property type="entry name" value="DUF6533"/>
</dbReference>
<dbReference type="Pfam" id="PF20151">
    <property type="entry name" value="DUF6533"/>
    <property type="match status" value="1"/>
</dbReference>
<feature type="transmembrane region" description="Helical" evidence="1">
    <location>
        <begin position="96"/>
        <end position="120"/>
    </location>
</feature>
<evidence type="ECO:0000313" key="4">
    <source>
        <dbReference type="Proteomes" id="UP000054270"/>
    </source>
</evidence>
<dbReference type="EMBL" id="KN817581">
    <property type="protein sequence ID" value="KJA19145.1"/>
    <property type="molecule type" value="Genomic_DNA"/>
</dbReference>
<organism evidence="3 4">
    <name type="scientific">Hypholoma sublateritium (strain FD-334 SS-4)</name>
    <dbReference type="NCBI Taxonomy" id="945553"/>
    <lineage>
        <taxon>Eukaryota</taxon>
        <taxon>Fungi</taxon>
        <taxon>Dikarya</taxon>
        <taxon>Basidiomycota</taxon>
        <taxon>Agaricomycotina</taxon>
        <taxon>Agaricomycetes</taxon>
        <taxon>Agaricomycetidae</taxon>
        <taxon>Agaricales</taxon>
        <taxon>Agaricineae</taxon>
        <taxon>Strophariaceae</taxon>
        <taxon>Hypholoma</taxon>
    </lineage>
</organism>
<feature type="transmembrane region" description="Helical" evidence="1">
    <location>
        <begin position="244"/>
        <end position="263"/>
    </location>
</feature>
<dbReference type="OrthoDB" id="3242376at2759"/>
<keyword evidence="4" id="KW-1185">Reference proteome</keyword>
<feature type="transmembrane region" description="Helical" evidence="1">
    <location>
        <begin position="22"/>
        <end position="43"/>
    </location>
</feature>
<proteinExistence type="predicted"/>
<sequence>MEQDGLIDASQMPMAHTAHDLMVLKLYSLATFALLSYDIIITFGDEVEHIWKRKLTPFTLLWFLIRYVPPIGFAFITMALHYPRWSADAHSCDKIALFPGILGIFTTTVIGIIFIIRLYATYAGSKAVLCSMTLLLAVVQGIKIWAFSSGKRLQLPPGASGCILIPGGNSVRFTCTWIAELIFDSVVLVLTLYRAITSNRNTRGSMCTLWKLILRDGIVYFMIILASDLANVLAFLLYPADLKALNTSFTISIIPLTVSRLILNLRSADTKLRPTTSDQQWIYDDENEILDINETITFA</sequence>
<name>A0A0D2PGD0_HYPSF</name>
<gene>
    <name evidence="3" type="ORF">HYPSUDRAFT_907589</name>
</gene>
<keyword evidence="1" id="KW-0812">Transmembrane</keyword>